<evidence type="ECO:0000313" key="10">
    <source>
        <dbReference type="EMBL" id="CAD9260067.1"/>
    </source>
</evidence>
<proteinExistence type="inferred from homology"/>
<comment type="function">
    <text evidence="8">Involved in unsaturated fatty acids biosynthesis. Catalyzes the dehydration of short chain beta-hydroxyacyl-ACPs and long chain saturated and unsaturated beta-hydroxyacyl-ACPs.</text>
</comment>
<dbReference type="AlphaFoldDB" id="A0A7S1XUS2"/>
<feature type="chain" id="PRO_5030588390" description="3-hydroxyacyl-[acyl-carrier-protein] dehydratase" evidence="9">
    <location>
        <begin position="19"/>
        <end position="212"/>
    </location>
</feature>
<organism evidence="10">
    <name type="scientific">Phaeomonas parva</name>
    <dbReference type="NCBI Taxonomy" id="124430"/>
    <lineage>
        <taxon>Eukaryota</taxon>
        <taxon>Sar</taxon>
        <taxon>Stramenopiles</taxon>
        <taxon>Ochrophyta</taxon>
        <taxon>Pinguiophyceae</taxon>
        <taxon>Pinguiochrysidales</taxon>
        <taxon>Pinguiochrysidaceae</taxon>
        <taxon>Phaeomonas</taxon>
    </lineage>
</organism>
<evidence type="ECO:0000256" key="3">
    <source>
        <dbReference type="ARBA" id="ARBA00022490"/>
    </source>
</evidence>
<sequence>MFRFTAVVLGLCAIGAQGFSVAPRAAGRRTALRMSEKTTEDVTETEIEWKGAQAVSALTKGVETVFPLEKIAEVLPHRYPFALVDKVIEFEAGKRAVGIKQVTNNEPQFTGHFPERPIMPGVLMIEAMAQLGGVIALQEPVSNGEGTFFFGGVEGVKFRKPVVPGDTLVMEMELTSWKESFGICKMKGTAFVDGKPAVVVQEFTFALVKEDK</sequence>
<dbReference type="InterPro" id="IPR010084">
    <property type="entry name" value="FabZ"/>
</dbReference>
<evidence type="ECO:0000256" key="1">
    <source>
        <dbReference type="ARBA" id="ARBA00004496"/>
    </source>
</evidence>
<keyword evidence="3" id="KW-0963">Cytoplasm</keyword>
<name>A0A7S1XUS2_9STRA</name>
<evidence type="ECO:0000256" key="8">
    <source>
        <dbReference type="ARBA" id="ARBA00025049"/>
    </source>
</evidence>
<keyword evidence="7" id="KW-0456">Lyase</keyword>
<dbReference type="GO" id="GO:0009245">
    <property type="term" value="P:lipid A biosynthetic process"/>
    <property type="evidence" value="ECO:0007669"/>
    <property type="project" value="UniProtKB-KW"/>
</dbReference>
<dbReference type="Pfam" id="PF07977">
    <property type="entry name" value="FabA"/>
    <property type="match status" value="1"/>
</dbReference>
<protein>
    <recommendedName>
        <fullName evidence="2">3-hydroxyacyl-[acyl-carrier-protein] dehydratase</fullName>
        <ecNumber evidence="2">4.2.1.59</ecNumber>
    </recommendedName>
</protein>
<evidence type="ECO:0000256" key="7">
    <source>
        <dbReference type="ARBA" id="ARBA00023239"/>
    </source>
</evidence>
<evidence type="ECO:0000256" key="9">
    <source>
        <dbReference type="SAM" id="SignalP"/>
    </source>
</evidence>
<dbReference type="PANTHER" id="PTHR30272">
    <property type="entry name" value="3-HYDROXYACYL-[ACYL-CARRIER-PROTEIN] DEHYDRATASE"/>
    <property type="match status" value="1"/>
</dbReference>
<dbReference type="GO" id="GO:0019171">
    <property type="term" value="F:(3R)-hydroxyacyl-[acyl-carrier-protein] dehydratase activity"/>
    <property type="evidence" value="ECO:0007669"/>
    <property type="project" value="UniProtKB-EC"/>
</dbReference>
<dbReference type="EC" id="4.2.1.59" evidence="2"/>
<keyword evidence="4" id="KW-0444">Lipid biosynthesis</keyword>
<evidence type="ECO:0000256" key="5">
    <source>
        <dbReference type="ARBA" id="ARBA00022556"/>
    </source>
</evidence>
<evidence type="ECO:0000256" key="2">
    <source>
        <dbReference type="ARBA" id="ARBA00013167"/>
    </source>
</evidence>
<comment type="subcellular location">
    <subcellularLocation>
        <location evidence="1">Cytoplasm</location>
    </subcellularLocation>
</comment>
<dbReference type="HAMAP" id="MF_00406">
    <property type="entry name" value="FabZ"/>
    <property type="match status" value="1"/>
</dbReference>
<dbReference type="PANTHER" id="PTHR30272:SF1">
    <property type="entry name" value="3-HYDROXYACYL-[ACYL-CARRIER-PROTEIN] DEHYDRATASE"/>
    <property type="match status" value="1"/>
</dbReference>
<dbReference type="GO" id="GO:0006633">
    <property type="term" value="P:fatty acid biosynthetic process"/>
    <property type="evidence" value="ECO:0007669"/>
    <property type="project" value="InterPro"/>
</dbReference>
<keyword evidence="5" id="KW-0441">Lipid A biosynthesis</keyword>
<keyword evidence="9" id="KW-0732">Signal</keyword>
<dbReference type="EMBL" id="HBGJ01029204">
    <property type="protein sequence ID" value="CAD9260067.1"/>
    <property type="molecule type" value="Transcribed_RNA"/>
</dbReference>
<keyword evidence="6" id="KW-0443">Lipid metabolism</keyword>
<evidence type="ECO:0000256" key="4">
    <source>
        <dbReference type="ARBA" id="ARBA00022516"/>
    </source>
</evidence>
<reference evidence="10" key="1">
    <citation type="submission" date="2021-01" db="EMBL/GenBank/DDBJ databases">
        <authorList>
            <person name="Corre E."/>
            <person name="Pelletier E."/>
            <person name="Niang G."/>
            <person name="Scheremetjew M."/>
            <person name="Finn R."/>
            <person name="Kale V."/>
            <person name="Holt S."/>
            <person name="Cochrane G."/>
            <person name="Meng A."/>
            <person name="Brown T."/>
            <person name="Cohen L."/>
        </authorList>
    </citation>
    <scope>NUCLEOTIDE SEQUENCE</scope>
    <source>
        <strain evidence="10">CCMP2877</strain>
    </source>
</reference>
<dbReference type="InterPro" id="IPR013114">
    <property type="entry name" value="FabA_FabZ"/>
</dbReference>
<dbReference type="GO" id="GO:0016020">
    <property type="term" value="C:membrane"/>
    <property type="evidence" value="ECO:0007669"/>
    <property type="project" value="GOC"/>
</dbReference>
<dbReference type="GO" id="GO:0005737">
    <property type="term" value="C:cytoplasm"/>
    <property type="evidence" value="ECO:0007669"/>
    <property type="project" value="UniProtKB-SubCell"/>
</dbReference>
<accession>A0A7S1XUS2</accession>
<dbReference type="CDD" id="cd01288">
    <property type="entry name" value="FabZ"/>
    <property type="match status" value="1"/>
</dbReference>
<dbReference type="FunFam" id="3.10.129.10:FF:000001">
    <property type="entry name" value="3-hydroxyacyl-[acyl-carrier-protein] dehydratase FabZ"/>
    <property type="match status" value="1"/>
</dbReference>
<dbReference type="Gene3D" id="3.10.129.10">
    <property type="entry name" value="Hotdog Thioesterase"/>
    <property type="match status" value="1"/>
</dbReference>
<dbReference type="NCBIfam" id="TIGR01750">
    <property type="entry name" value="fabZ"/>
    <property type="match status" value="1"/>
</dbReference>
<feature type="signal peptide" evidence="9">
    <location>
        <begin position="1"/>
        <end position="18"/>
    </location>
</feature>
<dbReference type="NCBIfam" id="NF000582">
    <property type="entry name" value="PRK00006.1"/>
    <property type="match status" value="1"/>
</dbReference>
<evidence type="ECO:0000256" key="6">
    <source>
        <dbReference type="ARBA" id="ARBA00023098"/>
    </source>
</evidence>
<dbReference type="InterPro" id="IPR029069">
    <property type="entry name" value="HotDog_dom_sf"/>
</dbReference>
<dbReference type="SUPFAM" id="SSF54637">
    <property type="entry name" value="Thioesterase/thiol ester dehydrase-isomerase"/>
    <property type="match status" value="1"/>
</dbReference>
<gene>
    <name evidence="10" type="ORF">PPAR1163_LOCUS18445</name>
</gene>